<comment type="caution">
    <text evidence="2">The sequence shown here is derived from an EMBL/GenBank/DDBJ whole genome shotgun (WGS) entry which is preliminary data.</text>
</comment>
<evidence type="ECO:0000259" key="1">
    <source>
        <dbReference type="Pfam" id="PF01261"/>
    </source>
</evidence>
<keyword evidence="2" id="KW-0413">Isomerase</keyword>
<dbReference type="PANTHER" id="PTHR12110">
    <property type="entry name" value="HYDROXYPYRUVATE ISOMERASE"/>
    <property type="match status" value="1"/>
</dbReference>
<dbReference type="SUPFAM" id="SSF51658">
    <property type="entry name" value="Xylose isomerase-like"/>
    <property type="match status" value="1"/>
</dbReference>
<dbReference type="PANTHER" id="PTHR12110:SF41">
    <property type="entry name" value="INOSOSE DEHYDRATASE"/>
    <property type="match status" value="1"/>
</dbReference>
<sequence>MRPTEFKGFIDGLGLQVRSAHVMGPEFDPAGTQYATDFWKKAADDHAVLGATYLVKPAMPVPETKAALAAWVKYYDTIGAICAERGLKFGFHNHDWEFRQVGDVRMLDFLIEETNPELVTFELDVYWCQKAGVSPVEFMEKHPGRFELLHIKDEKEIGESGEMDFASIFHTARKAGGMRHYFVEVERYNYEPMESIERSFNYLAKADYV</sequence>
<feature type="domain" description="Xylose isomerase-like TIM barrel" evidence="1">
    <location>
        <begin position="4"/>
        <end position="205"/>
    </location>
</feature>
<dbReference type="InterPro" id="IPR036237">
    <property type="entry name" value="Xyl_isomerase-like_sf"/>
</dbReference>
<accession>I5C5I2</accession>
<dbReference type="AlphaFoldDB" id="I5C5I2"/>
<protein>
    <submittedName>
        <fullName evidence="2">Sugar phosphate isomerase/epimerase</fullName>
    </submittedName>
</protein>
<dbReference type="EMBL" id="AJYA01000016">
    <property type="protein sequence ID" value="EIM77084.1"/>
    <property type="molecule type" value="Genomic_DNA"/>
</dbReference>
<name>I5C5I2_9BACT</name>
<dbReference type="InterPro" id="IPR013022">
    <property type="entry name" value="Xyl_isomerase-like_TIM-brl"/>
</dbReference>
<dbReference type="RefSeq" id="WP_009054307.1">
    <property type="nucleotide sequence ID" value="NZ_AJYA01000016.1"/>
</dbReference>
<organism evidence="2 3">
    <name type="scientific">Nitritalea halalkaliphila LW7</name>
    <dbReference type="NCBI Taxonomy" id="1189621"/>
    <lineage>
        <taxon>Bacteria</taxon>
        <taxon>Pseudomonadati</taxon>
        <taxon>Bacteroidota</taxon>
        <taxon>Cytophagia</taxon>
        <taxon>Cytophagales</taxon>
        <taxon>Cyclobacteriaceae</taxon>
        <taxon>Nitritalea</taxon>
    </lineage>
</organism>
<keyword evidence="3" id="KW-1185">Reference proteome</keyword>
<dbReference type="Gene3D" id="3.20.20.150">
    <property type="entry name" value="Divalent-metal-dependent TIM barrel enzymes"/>
    <property type="match status" value="1"/>
</dbReference>
<dbReference type="Pfam" id="PF01261">
    <property type="entry name" value="AP_endonuc_2"/>
    <property type="match status" value="1"/>
</dbReference>
<evidence type="ECO:0000313" key="2">
    <source>
        <dbReference type="EMBL" id="EIM77084.1"/>
    </source>
</evidence>
<dbReference type="STRING" id="1189621.A3SI_07199"/>
<evidence type="ECO:0000313" key="3">
    <source>
        <dbReference type="Proteomes" id="UP000005551"/>
    </source>
</evidence>
<reference evidence="2 3" key="1">
    <citation type="submission" date="2012-05" db="EMBL/GenBank/DDBJ databases">
        <title>Genome sequence of Nitritalea halalkaliphila LW7.</title>
        <authorList>
            <person name="Jangir P.K."/>
            <person name="Singh A."/>
            <person name="Shivaji S."/>
            <person name="Sharma R."/>
        </authorList>
    </citation>
    <scope>NUCLEOTIDE SEQUENCE [LARGE SCALE GENOMIC DNA]</scope>
    <source>
        <strain evidence="2 3">LW7</strain>
    </source>
</reference>
<gene>
    <name evidence="2" type="ORF">A3SI_07199</name>
</gene>
<proteinExistence type="predicted"/>
<dbReference type="Proteomes" id="UP000005551">
    <property type="component" value="Unassembled WGS sequence"/>
</dbReference>
<dbReference type="GO" id="GO:0016853">
    <property type="term" value="F:isomerase activity"/>
    <property type="evidence" value="ECO:0007669"/>
    <property type="project" value="UniProtKB-KW"/>
</dbReference>
<dbReference type="InterPro" id="IPR050312">
    <property type="entry name" value="IolE/XylAMocC-like"/>
</dbReference>